<dbReference type="Proteomes" id="UP000663868">
    <property type="component" value="Unassembled WGS sequence"/>
</dbReference>
<evidence type="ECO:0000313" key="2">
    <source>
        <dbReference type="Proteomes" id="UP000663868"/>
    </source>
</evidence>
<gene>
    <name evidence="1" type="ORF">KXQ929_LOCUS46501</name>
</gene>
<name>A0A820IYB1_9BILA</name>
<dbReference type="AlphaFoldDB" id="A0A820IYB1"/>
<comment type="caution">
    <text evidence="1">The sequence shown here is derived from an EMBL/GenBank/DDBJ whole genome shotgun (WGS) entry which is preliminary data.</text>
</comment>
<proteinExistence type="predicted"/>
<evidence type="ECO:0000313" key="1">
    <source>
        <dbReference type="EMBL" id="CAF4318719.1"/>
    </source>
</evidence>
<organism evidence="1 2">
    <name type="scientific">Adineta steineri</name>
    <dbReference type="NCBI Taxonomy" id="433720"/>
    <lineage>
        <taxon>Eukaryota</taxon>
        <taxon>Metazoa</taxon>
        <taxon>Spiralia</taxon>
        <taxon>Gnathifera</taxon>
        <taxon>Rotifera</taxon>
        <taxon>Eurotatoria</taxon>
        <taxon>Bdelloidea</taxon>
        <taxon>Adinetida</taxon>
        <taxon>Adinetidae</taxon>
        <taxon>Adineta</taxon>
    </lineage>
</organism>
<sequence length="33" mass="3704">MSDSRAEASTVLSQKPVPKIKDISLMKVWKDSK</sequence>
<reference evidence="1" key="1">
    <citation type="submission" date="2021-02" db="EMBL/GenBank/DDBJ databases">
        <authorList>
            <person name="Nowell W R."/>
        </authorList>
    </citation>
    <scope>NUCLEOTIDE SEQUENCE</scope>
</reference>
<feature type="non-terminal residue" evidence="1">
    <location>
        <position position="33"/>
    </location>
</feature>
<dbReference type="EMBL" id="CAJOBB010015595">
    <property type="protein sequence ID" value="CAF4318719.1"/>
    <property type="molecule type" value="Genomic_DNA"/>
</dbReference>
<protein>
    <submittedName>
        <fullName evidence="1">Uncharacterized protein</fullName>
    </submittedName>
</protein>
<accession>A0A820IYB1</accession>